<dbReference type="InterPro" id="IPR007273">
    <property type="entry name" value="SCAMP"/>
</dbReference>
<keyword evidence="8" id="KW-0175">Coiled coil</keyword>
<evidence type="ECO:0000256" key="8">
    <source>
        <dbReference type="SAM" id="Coils"/>
    </source>
</evidence>
<reference evidence="9" key="1">
    <citation type="journal article" date="2020" name="bioRxiv">
        <title>Hybrid origin of Populus tomentosa Carr. identified through genome sequencing and phylogenomic analysis.</title>
        <authorList>
            <person name="An X."/>
            <person name="Gao K."/>
            <person name="Chen Z."/>
            <person name="Li J."/>
            <person name="Yang X."/>
            <person name="Yang X."/>
            <person name="Zhou J."/>
            <person name="Guo T."/>
            <person name="Zhao T."/>
            <person name="Huang S."/>
            <person name="Miao D."/>
            <person name="Khan W.U."/>
            <person name="Rao P."/>
            <person name="Ye M."/>
            <person name="Lei B."/>
            <person name="Liao W."/>
            <person name="Wang J."/>
            <person name="Ji L."/>
            <person name="Li Y."/>
            <person name="Guo B."/>
            <person name="Mustafa N.S."/>
            <person name="Li S."/>
            <person name="Yun Q."/>
            <person name="Keller S.R."/>
            <person name="Mao J."/>
            <person name="Zhang R."/>
            <person name="Strauss S.H."/>
        </authorList>
    </citation>
    <scope>NUCLEOTIDE SEQUENCE</scope>
    <source>
        <strain evidence="9">GM15</strain>
        <tissue evidence="9">Leaf</tissue>
    </source>
</reference>
<dbReference type="Pfam" id="PF04144">
    <property type="entry name" value="SCAMP"/>
    <property type="match status" value="2"/>
</dbReference>
<comment type="caution">
    <text evidence="7">Lacks conserved residue(s) required for the propagation of feature annotation.</text>
</comment>
<evidence type="ECO:0000256" key="2">
    <source>
        <dbReference type="ARBA" id="ARBA00010482"/>
    </source>
</evidence>
<dbReference type="EMBL" id="JAAWWB010000038">
    <property type="protein sequence ID" value="KAG6738037.1"/>
    <property type="molecule type" value="Genomic_DNA"/>
</dbReference>
<keyword evidence="7" id="KW-1003">Cell membrane</keyword>
<dbReference type="GO" id="GO:0030658">
    <property type="term" value="C:transport vesicle membrane"/>
    <property type="evidence" value="ECO:0007669"/>
    <property type="project" value="UniProtKB-SubCell"/>
</dbReference>
<dbReference type="OrthoDB" id="242866at2759"/>
<comment type="caution">
    <text evidence="9">The sequence shown here is derived from an EMBL/GenBank/DDBJ whole genome shotgun (WGS) entry which is preliminary data.</text>
</comment>
<dbReference type="GO" id="GO:0005886">
    <property type="term" value="C:plasma membrane"/>
    <property type="evidence" value="ECO:0007669"/>
    <property type="project" value="UniProtKB-SubCell"/>
</dbReference>
<sequence>MDLLLAAECESQATPGYSVADLLVLAYNPGSVPPATSRLSPLPHEPYDRGATIDIPLDSGKDLKAKEKELQVKEAEFKRREQELKRKEDAIARAGIVIEDKNWPPFFPIIHHDIGNEIPIHLQKIQYVAFTTFLGLFVCLSWNVVAVTTAWIKGEGPTIWFLAIIYFISGVPGGYVMWYRPLYRAMRSEVSSCKRICTFLKLWEECDVVHWWHTSLGGNHNPVMLDKNDCQTMMCFELCPWTDSALKFGWFLLAYLLHIGFCIFAAVAPPIVFKGKSLAGILPAIDLMGSHALVGASFQLWLYSTLLGLDSSALNHSSVSGLFRLNKSSYYLCMQPCLLFHYGFTQDSLFGGPDLQQVYMYFRGSGKAAEMKREATTRTMMAAL</sequence>
<evidence type="ECO:0000256" key="5">
    <source>
        <dbReference type="ARBA" id="ARBA00023136"/>
    </source>
</evidence>
<comment type="subcellular location">
    <subcellularLocation>
        <location evidence="7">Cell membrane</location>
        <topology evidence="7">Multi-pass membrane protein</topology>
    </subcellularLocation>
    <subcellularLocation>
        <location evidence="7">Cytoplasmic vesicle</location>
        <location evidence="7">Secretory vesicle membrane</location>
        <topology evidence="7">Multi-pass membrane protein</topology>
    </subcellularLocation>
</comment>
<feature type="transmembrane region" description="Helical" evidence="7">
    <location>
        <begin position="250"/>
        <end position="272"/>
    </location>
</feature>
<evidence type="ECO:0000256" key="1">
    <source>
        <dbReference type="ARBA" id="ARBA00004003"/>
    </source>
</evidence>
<feature type="transmembrane region" description="Helical" evidence="7">
    <location>
        <begin position="158"/>
        <end position="178"/>
    </location>
</feature>
<name>A0A8X8C1Q3_POPTO</name>
<evidence type="ECO:0000313" key="9">
    <source>
        <dbReference type="EMBL" id="KAG6738037.1"/>
    </source>
</evidence>
<gene>
    <name evidence="9" type="ORF">POTOM_059576</name>
</gene>
<evidence type="ECO:0000256" key="6">
    <source>
        <dbReference type="ARBA" id="ARBA00023329"/>
    </source>
</evidence>
<evidence type="ECO:0000256" key="7">
    <source>
        <dbReference type="RuleBase" id="RU363122"/>
    </source>
</evidence>
<keyword evidence="7" id="KW-0813">Transport</keyword>
<feature type="transmembrane region" description="Helical" evidence="7">
    <location>
        <begin position="127"/>
        <end position="152"/>
    </location>
</feature>
<evidence type="ECO:0000313" key="10">
    <source>
        <dbReference type="Proteomes" id="UP000886885"/>
    </source>
</evidence>
<dbReference type="PANTHER" id="PTHR10687:SF76">
    <property type="entry name" value="SECRETORY CARRIER-ASSOCIATED MEMBRANE PROTEIN 1"/>
    <property type="match status" value="1"/>
</dbReference>
<keyword evidence="6 7" id="KW-0968">Cytoplasmic vesicle</keyword>
<organism evidence="9 10">
    <name type="scientific">Populus tomentosa</name>
    <name type="common">Chinese white poplar</name>
    <dbReference type="NCBI Taxonomy" id="118781"/>
    <lineage>
        <taxon>Eukaryota</taxon>
        <taxon>Viridiplantae</taxon>
        <taxon>Streptophyta</taxon>
        <taxon>Embryophyta</taxon>
        <taxon>Tracheophyta</taxon>
        <taxon>Spermatophyta</taxon>
        <taxon>Magnoliopsida</taxon>
        <taxon>eudicotyledons</taxon>
        <taxon>Gunneridae</taxon>
        <taxon>Pentapetalae</taxon>
        <taxon>rosids</taxon>
        <taxon>fabids</taxon>
        <taxon>Malpighiales</taxon>
        <taxon>Salicaceae</taxon>
        <taxon>Saliceae</taxon>
        <taxon>Populus</taxon>
    </lineage>
</organism>
<protein>
    <recommendedName>
        <fullName evidence="7">Secretory carrier-associated membrane protein</fullName>
        <shortName evidence="7">Secretory carrier membrane protein</shortName>
    </recommendedName>
</protein>
<dbReference type="AlphaFoldDB" id="A0A8X8C1Q3"/>
<evidence type="ECO:0000256" key="4">
    <source>
        <dbReference type="ARBA" id="ARBA00022989"/>
    </source>
</evidence>
<dbReference type="GO" id="GO:0055038">
    <property type="term" value="C:recycling endosome membrane"/>
    <property type="evidence" value="ECO:0007669"/>
    <property type="project" value="TreeGrafter"/>
</dbReference>
<comment type="function">
    <text evidence="1 7">Probably involved in membrane trafficking.</text>
</comment>
<accession>A0A8X8C1Q3</accession>
<keyword evidence="10" id="KW-1185">Reference proteome</keyword>
<proteinExistence type="inferred from homology"/>
<dbReference type="PANTHER" id="PTHR10687">
    <property type="entry name" value="SECRETORY CARRIER-ASSOCIATED MEMBRANE PROTEIN SCAMP"/>
    <property type="match status" value="1"/>
</dbReference>
<dbReference type="GO" id="GO:0032588">
    <property type="term" value="C:trans-Golgi network membrane"/>
    <property type="evidence" value="ECO:0007669"/>
    <property type="project" value="TreeGrafter"/>
</dbReference>
<keyword evidence="3 7" id="KW-0812">Transmembrane</keyword>
<keyword evidence="5 7" id="KW-0472">Membrane</keyword>
<feature type="coiled-coil region" evidence="8">
    <location>
        <begin position="63"/>
        <end position="90"/>
    </location>
</feature>
<comment type="similarity">
    <text evidence="2 7">Belongs to the SCAMP family.</text>
</comment>
<evidence type="ECO:0000256" key="3">
    <source>
        <dbReference type="ARBA" id="ARBA00022692"/>
    </source>
</evidence>
<dbReference type="Proteomes" id="UP000886885">
    <property type="component" value="Chromosome 19D"/>
</dbReference>
<keyword evidence="4 7" id="KW-1133">Transmembrane helix</keyword>
<dbReference type="GO" id="GO:0015031">
    <property type="term" value="P:protein transport"/>
    <property type="evidence" value="ECO:0007669"/>
    <property type="project" value="InterPro"/>
</dbReference>